<gene>
    <name evidence="1" type="ORF">OFLC_LOCUS1109</name>
</gene>
<dbReference type="Proteomes" id="UP000267606">
    <property type="component" value="Unassembled WGS sequence"/>
</dbReference>
<reference evidence="3" key="1">
    <citation type="submission" date="2016-06" db="UniProtKB">
        <authorList>
            <consortium name="WormBaseParasite"/>
        </authorList>
    </citation>
    <scope>IDENTIFICATION</scope>
</reference>
<accession>A0A183H0U9</accession>
<evidence type="ECO:0000313" key="1">
    <source>
        <dbReference type="EMBL" id="VDO28286.1"/>
    </source>
</evidence>
<sequence length="555" mass="63039">MSEDGKNITDISDEMSSLIHAAEEWANEQLIGTHSNDLNDSNSYPMYMPIEEVAREVALKLCKIYDLDPETRTDNRLPKRNAGDTISIHQSSEVSTLHSIPQDVAFLSSTMKLDGCNSTETSKILSSTKHAQNHQQKAFLDTFQPSTTTYEDIVNKTFIVESDTSLNIPKELDIFDQITHGNNTMNKTYAVRSTSFNMRKKLDINKTFVVRRNASLNMPEKLITPDETIQDNLKQQSIAPEKVTLPITDTTYSFVKDNSYKNKFSDVQNPEKNTCVSSNDNCSNILNKKKMPKAKEYSENAEQKFLPSTFENSFVNPVLDTILSSITTDYQEFPDNDLDINIPRVKCSKETQKIPKMFTTANPESEDIKFAHKGINIANSNCSTARNTIIDIKDKVTILPSNEAITEKCMLTANNIIRPSFLKTNKIIRPSFSKTNKIIRPSFPRTNKIIRPSFPKTNKIIRPSFPKTSEISRLSFPQISVNDANIRKTVNLPENKIPISRTVTEKEKNLSVIKSMQPNASQNNAFYRMYFKENRVLTVELDQKLRCLLIKESVT</sequence>
<dbReference type="EMBL" id="UZAJ01000477">
    <property type="protein sequence ID" value="VDO28286.1"/>
    <property type="molecule type" value="Genomic_DNA"/>
</dbReference>
<protein>
    <submittedName>
        <fullName evidence="3">Breast cancer type 2 susceptibility protein homolog</fullName>
    </submittedName>
</protein>
<evidence type="ECO:0000313" key="3">
    <source>
        <dbReference type="WBParaSite" id="OFLC_0000110801-mRNA-1"/>
    </source>
</evidence>
<name>A0A183H0U9_9BILA</name>
<dbReference type="AlphaFoldDB" id="A0A183H0U9"/>
<dbReference type="WBParaSite" id="OFLC_0000110801-mRNA-1">
    <property type="protein sequence ID" value="OFLC_0000110801-mRNA-1"/>
    <property type="gene ID" value="OFLC_0000110801"/>
</dbReference>
<reference evidence="1 2" key="2">
    <citation type="submission" date="2018-11" db="EMBL/GenBank/DDBJ databases">
        <authorList>
            <consortium name="Pathogen Informatics"/>
        </authorList>
    </citation>
    <scope>NUCLEOTIDE SEQUENCE [LARGE SCALE GENOMIC DNA]</scope>
</reference>
<evidence type="ECO:0000313" key="2">
    <source>
        <dbReference type="Proteomes" id="UP000267606"/>
    </source>
</evidence>
<keyword evidence="2" id="KW-1185">Reference proteome</keyword>
<organism evidence="3">
    <name type="scientific">Onchocerca flexuosa</name>
    <dbReference type="NCBI Taxonomy" id="387005"/>
    <lineage>
        <taxon>Eukaryota</taxon>
        <taxon>Metazoa</taxon>
        <taxon>Ecdysozoa</taxon>
        <taxon>Nematoda</taxon>
        <taxon>Chromadorea</taxon>
        <taxon>Rhabditida</taxon>
        <taxon>Spirurina</taxon>
        <taxon>Spiruromorpha</taxon>
        <taxon>Filarioidea</taxon>
        <taxon>Onchocercidae</taxon>
        <taxon>Onchocerca</taxon>
    </lineage>
</organism>
<proteinExistence type="predicted"/>